<dbReference type="RefSeq" id="WP_162423880.1">
    <property type="nucleotide sequence ID" value="NZ_WVIE01000015.1"/>
</dbReference>
<evidence type="ECO:0000256" key="1">
    <source>
        <dbReference type="ARBA" id="ARBA00006100"/>
    </source>
</evidence>
<dbReference type="Gene3D" id="3.80.30.20">
    <property type="entry name" value="tm_1862 like domain"/>
    <property type="match status" value="1"/>
</dbReference>
<dbReference type="Proteomes" id="UP000646053">
    <property type="component" value="Unassembled WGS sequence"/>
</dbReference>
<comment type="subcellular location">
    <subcellularLocation>
        <location evidence="3">Cytoplasm</location>
    </subcellularLocation>
</comment>
<dbReference type="SFLD" id="SFLDF00288">
    <property type="entry name" value="HemN-like__clustered_with_nucl"/>
    <property type="match status" value="1"/>
</dbReference>
<keyword evidence="3" id="KW-0411">Iron-sulfur</keyword>
<dbReference type="CDD" id="cd01335">
    <property type="entry name" value="Radical_SAM"/>
    <property type="match status" value="1"/>
</dbReference>
<dbReference type="SFLD" id="SFLDF00562">
    <property type="entry name" value="HemN-like__clustered_with_heat"/>
    <property type="match status" value="1"/>
</dbReference>
<dbReference type="InterPro" id="IPR058240">
    <property type="entry name" value="rSAM_sf"/>
</dbReference>
<comment type="similarity">
    <text evidence="1">Belongs to the anaerobic coproporphyrinogen-III oxidase family. HemW subfamily.</text>
</comment>
<dbReference type="GO" id="GO:0005737">
    <property type="term" value="C:cytoplasm"/>
    <property type="evidence" value="ECO:0007669"/>
    <property type="project" value="UniProtKB-SubCell"/>
</dbReference>
<dbReference type="SUPFAM" id="SSF102114">
    <property type="entry name" value="Radical SAM enzymes"/>
    <property type="match status" value="1"/>
</dbReference>
<dbReference type="InterPro" id="IPR023404">
    <property type="entry name" value="rSAM_horseshoe"/>
</dbReference>
<dbReference type="InterPro" id="IPR004559">
    <property type="entry name" value="HemW-like"/>
</dbReference>
<feature type="domain" description="Radical SAM core" evidence="4">
    <location>
        <begin position="1"/>
        <end position="242"/>
    </location>
</feature>
<dbReference type="Pfam" id="PF04055">
    <property type="entry name" value="Radical_SAM"/>
    <property type="match status" value="1"/>
</dbReference>
<dbReference type="PROSITE" id="PS51918">
    <property type="entry name" value="RADICAL_SAM"/>
    <property type="match status" value="1"/>
</dbReference>
<evidence type="ECO:0000259" key="4">
    <source>
        <dbReference type="PROSITE" id="PS51918"/>
    </source>
</evidence>
<keyword evidence="3" id="KW-0349">Heme</keyword>
<dbReference type="GO" id="GO:0006779">
    <property type="term" value="P:porphyrin-containing compound biosynthetic process"/>
    <property type="evidence" value="ECO:0007669"/>
    <property type="project" value="InterPro"/>
</dbReference>
<comment type="function">
    <text evidence="3">Probably acts as a heme chaperone, transferring heme to an unknown acceptor. Binds one molecule of heme per monomer, possibly covalently. Binds 1 [4Fe-4S] cluster. The cluster is coordinated with 3 cysteines and an exchangeable S-adenosyl-L-methionine.</text>
</comment>
<dbReference type="AlphaFoldDB" id="A0A8J7Z5A2"/>
<dbReference type="EMBL" id="WVIE01000015">
    <property type="protein sequence ID" value="NDJ18353.1"/>
    <property type="molecule type" value="Genomic_DNA"/>
</dbReference>
<organism evidence="5 6">
    <name type="scientific">Myxacorys almedinensis A</name>
    <dbReference type="NCBI Taxonomy" id="2690445"/>
    <lineage>
        <taxon>Bacteria</taxon>
        <taxon>Bacillati</taxon>
        <taxon>Cyanobacteriota</taxon>
        <taxon>Cyanophyceae</taxon>
        <taxon>Leptolyngbyales</taxon>
        <taxon>Leptolyngbyaceae</taxon>
        <taxon>Myxacorys</taxon>
        <taxon>Myxacorys almedinensis</taxon>
    </lineage>
</organism>
<dbReference type="GO" id="GO:0004109">
    <property type="term" value="F:coproporphyrinogen oxidase activity"/>
    <property type="evidence" value="ECO:0007669"/>
    <property type="project" value="InterPro"/>
</dbReference>
<keyword evidence="6" id="KW-1185">Reference proteome</keyword>
<reference evidence="5" key="1">
    <citation type="submission" date="2019-12" db="EMBL/GenBank/DDBJ databases">
        <title>High-Quality draft genome sequences of three cyanobacteria isolated from the limestone walls of the Old Cathedral of Coimbra.</title>
        <authorList>
            <person name="Tiago I."/>
            <person name="Soares F."/>
            <person name="Portugal A."/>
        </authorList>
    </citation>
    <scope>NUCLEOTIDE SEQUENCE</scope>
    <source>
        <strain evidence="5">A</strain>
    </source>
</reference>
<keyword evidence="3" id="KW-0004">4Fe-4S</keyword>
<dbReference type="PANTHER" id="PTHR13932:SF5">
    <property type="entry name" value="RADICAL S-ADENOSYL METHIONINE DOMAIN-CONTAINING PROTEIN 1, MITOCHONDRIAL"/>
    <property type="match status" value="1"/>
</dbReference>
<protein>
    <recommendedName>
        <fullName evidence="2 3">Heme chaperone HemW</fullName>
    </recommendedName>
</protein>
<dbReference type="SFLD" id="SFLDS00029">
    <property type="entry name" value="Radical_SAM"/>
    <property type="match status" value="2"/>
</dbReference>
<dbReference type="SFLD" id="SFLDG01065">
    <property type="entry name" value="anaerobic_coproporphyrinogen-I"/>
    <property type="match status" value="2"/>
</dbReference>
<keyword evidence="3" id="KW-0479">Metal-binding</keyword>
<evidence type="ECO:0000313" key="6">
    <source>
        <dbReference type="Proteomes" id="UP000646053"/>
    </source>
</evidence>
<keyword evidence="3" id="KW-0143">Chaperone</keyword>
<evidence type="ECO:0000256" key="3">
    <source>
        <dbReference type="RuleBase" id="RU364116"/>
    </source>
</evidence>
<evidence type="ECO:0000256" key="2">
    <source>
        <dbReference type="ARBA" id="ARBA00017228"/>
    </source>
</evidence>
<dbReference type="Pfam" id="PF06969">
    <property type="entry name" value="HemN_C"/>
    <property type="match status" value="1"/>
</dbReference>
<accession>A0A8J7Z5A2</accession>
<dbReference type="InterPro" id="IPR034505">
    <property type="entry name" value="Coproporphyrinogen-III_oxidase"/>
</dbReference>
<dbReference type="GO" id="GO:0046872">
    <property type="term" value="F:metal ion binding"/>
    <property type="evidence" value="ECO:0007669"/>
    <property type="project" value="UniProtKB-UniRule"/>
</dbReference>
<evidence type="ECO:0000313" key="5">
    <source>
        <dbReference type="EMBL" id="NDJ18353.1"/>
    </source>
</evidence>
<keyword evidence="3" id="KW-0963">Cytoplasm</keyword>
<keyword evidence="3" id="KW-0408">Iron</keyword>
<gene>
    <name evidence="5" type="ORF">GS601_13805</name>
</gene>
<keyword evidence="3" id="KW-0949">S-adenosyl-L-methionine</keyword>
<dbReference type="PANTHER" id="PTHR13932">
    <property type="entry name" value="COPROPORPHYRINIGEN III OXIDASE"/>
    <property type="match status" value="1"/>
</dbReference>
<comment type="caution">
    <text evidence="5">The sequence shown here is derived from an EMBL/GenBank/DDBJ whole genome shotgun (WGS) entry which is preliminary data.</text>
</comment>
<dbReference type="InterPro" id="IPR007197">
    <property type="entry name" value="rSAM"/>
</dbReference>
<dbReference type="NCBIfam" id="TIGR00539">
    <property type="entry name" value="hemN_rel"/>
    <property type="match status" value="1"/>
</dbReference>
<dbReference type="SMART" id="SM00729">
    <property type="entry name" value="Elp3"/>
    <property type="match status" value="1"/>
</dbReference>
<proteinExistence type="inferred from homology"/>
<dbReference type="GO" id="GO:0051539">
    <property type="term" value="F:4 iron, 4 sulfur cluster binding"/>
    <property type="evidence" value="ECO:0007669"/>
    <property type="project" value="UniProtKB-UniRule"/>
</dbReference>
<dbReference type="InterPro" id="IPR010723">
    <property type="entry name" value="HemN_C"/>
</dbReference>
<name>A0A8J7Z5A2_9CYAN</name>
<sequence>MEFNSPSSAYVHIPFCRRRCFYCDFPISVVGDRRNGTTSTAIAHYTDALCSEIRLTPALGKPLKTVFFGGGTPSLLSVAQLNQILAALDQHFGIDDDAEISMEVDPGTFDLAQIRGYRAAGVNRVSLGVQAFQAELLSMCGRTHTVDDVYAAMDLIRQVGLENISLDLISGLPNQTVEQWQASLECAIALSPTHLSAYDLTIEPQTVFGKQYSPGAAPLPSDELTAAMYCTADRVLTAAGYQHYEISNYAQPGYQCRHNRVYWENRSFYGFGMGATSYVNGDRRSRPRKTKEYYEWLDQQQHHPSALSIPEAVPSEMLLDTLMVGLRLAEGLSLERLAQQFGAACVSKIWICLKPYQRAGWVEVVGTDDTLLPTEVPTHTGRLRLTTPEGFLFSNVVLVKLFEQFDHSSGDE</sequence>
<dbReference type="InterPro" id="IPR006638">
    <property type="entry name" value="Elp3/MiaA/NifB-like_rSAM"/>
</dbReference>